<feature type="domain" description="Fumarylacetoacetase-like C-terminal" evidence="3">
    <location>
        <begin position="24"/>
        <end position="230"/>
    </location>
</feature>
<dbReference type="SUPFAM" id="SSF56529">
    <property type="entry name" value="FAH"/>
    <property type="match status" value="1"/>
</dbReference>
<dbReference type="FunFam" id="3.90.850.10:FF:000002">
    <property type="entry name" value="2-hydroxyhepta-2,4-diene-1,7-dioate isomerase"/>
    <property type="match status" value="1"/>
</dbReference>
<dbReference type="EMBL" id="CP012661">
    <property type="protein sequence ID" value="AMY71054.1"/>
    <property type="molecule type" value="Genomic_DNA"/>
</dbReference>
<evidence type="ECO:0000256" key="1">
    <source>
        <dbReference type="ARBA" id="ARBA00010211"/>
    </source>
</evidence>
<dbReference type="GO" id="GO:0046872">
    <property type="term" value="F:metal ion binding"/>
    <property type="evidence" value="ECO:0007669"/>
    <property type="project" value="UniProtKB-KW"/>
</dbReference>
<dbReference type="Proteomes" id="UP000076128">
    <property type="component" value="Chromosome"/>
</dbReference>
<dbReference type="STRING" id="1335048.AKL17_3832"/>
<dbReference type="PANTHER" id="PTHR42796:SF4">
    <property type="entry name" value="FUMARYLACETOACETATE HYDROLASE DOMAIN-CONTAINING PROTEIN 2A"/>
    <property type="match status" value="1"/>
</dbReference>
<dbReference type="GO" id="GO:0016853">
    <property type="term" value="F:isomerase activity"/>
    <property type="evidence" value="ECO:0007669"/>
    <property type="project" value="UniProtKB-ARBA"/>
</dbReference>
<dbReference type="Gene3D" id="3.90.850.10">
    <property type="entry name" value="Fumarylacetoacetase-like, C-terminal domain"/>
    <property type="match status" value="1"/>
</dbReference>
<keyword evidence="2" id="KW-0479">Metal-binding</keyword>
<dbReference type="InterPro" id="IPR036663">
    <property type="entry name" value="Fumarylacetoacetase_C_sf"/>
</dbReference>
<protein>
    <submittedName>
        <fullName evidence="4">5-oxopent-3-ene-1,2,5-tricarboxylate decarboxylase</fullName>
    </submittedName>
</protein>
<dbReference type="GO" id="GO:0019752">
    <property type="term" value="P:carboxylic acid metabolic process"/>
    <property type="evidence" value="ECO:0007669"/>
    <property type="project" value="UniProtKB-ARBA"/>
</dbReference>
<dbReference type="Pfam" id="PF01557">
    <property type="entry name" value="FAA_hydrolase"/>
    <property type="match status" value="1"/>
</dbReference>
<proteinExistence type="inferred from homology"/>
<evidence type="ECO:0000313" key="5">
    <source>
        <dbReference type="Proteomes" id="UP000076128"/>
    </source>
</evidence>
<dbReference type="PATRIC" id="fig|1335048.3.peg.3973"/>
<reference evidence="4 5" key="1">
    <citation type="submission" date="2015-09" db="EMBL/GenBank/DDBJ databases">
        <title>Complete genome sequence of Defluviimonas alba cai42t isolated from an oilfield in Xinjiang.</title>
        <authorList>
            <person name="Geng S."/>
            <person name="Pan X."/>
            <person name="Wu X."/>
        </authorList>
    </citation>
    <scope>NUCLEOTIDE SEQUENCE [LARGE SCALE GENOMIC DNA]</scope>
    <source>
        <strain evidence="5">cai42</strain>
    </source>
</reference>
<keyword evidence="5" id="KW-1185">Reference proteome</keyword>
<gene>
    <name evidence="4" type="ORF">AKL17_3832</name>
</gene>
<evidence type="ECO:0000259" key="3">
    <source>
        <dbReference type="Pfam" id="PF01557"/>
    </source>
</evidence>
<dbReference type="InterPro" id="IPR051121">
    <property type="entry name" value="FAH"/>
</dbReference>
<evidence type="ECO:0000256" key="2">
    <source>
        <dbReference type="ARBA" id="ARBA00022723"/>
    </source>
</evidence>
<dbReference type="AlphaFoldDB" id="A0A159Z8T9"/>
<name>A0A159Z8T9_9RHOB</name>
<dbReference type="InterPro" id="IPR011234">
    <property type="entry name" value="Fumarylacetoacetase-like_C"/>
</dbReference>
<organism evidence="4 5">
    <name type="scientific">Frigidibacter mobilis</name>
    <dbReference type="NCBI Taxonomy" id="1335048"/>
    <lineage>
        <taxon>Bacteria</taxon>
        <taxon>Pseudomonadati</taxon>
        <taxon>Pseudomonadota</taxon>
        <taxon>Alphaproteobacteria</taxon>
        <taxon>Rhodobacterales</taxon>
        <taxon>Paracoccaceae</taxon>
        <taxon>Frigidibacter</taxon>
    </lineage>
</organism>
<dbReference type="KEGG" id="daa:AKL17_3832"/>
<evidence type="ECO:0000313" key="4">
    <source>
        <dbReference type="EMBL" id="AMY71054.1"/>
    </source>
</evidence>
<accession>A0A159Z8T9</accession>
<comment type="similarity">
    <text evidence="1">Belongs to the FAH family.</text>
</comment>
<dbReference type="PANTHER" id="PTHR42796">
    <property type="entry name" value="FUMARYLACETOACETATE HYDROLASE DOMAIN-CONTAINING PROTEIN 2A-RELATED"/>
    <property type="match status" value="1"/>
</dbReference>
<sequence>MARQGELFALDSVHIEPPLRRAPKIICVGLNYVDHTSETGFVQPEYPTLFARFSSSLTGPYDRLALSPLSAEFDFEGELAVVIGRGGRHIPKADALNHVIGYSVFNDASYRDYQFKSPQWTAGKNFDETGVFGPYLVTADELPAGCKGLVLETWLNGQSVQHALIDDMVFDVATLIHILSEFMTLEANDIIVSGTPSGVGMARSPKLWMKHGDVVEVEISNVGRIRNTVVAV</sequence>